<comment type="similarity">
    <text evidence="1">Belongs to the FYV7 family.</text>
</comment>
<evidence type="ECO:0000256" key="1">
    <source>
        <dbReference type="ARBA" id="ARBA00006800"/>
    </source>
</evidence>
<evidence type="ECO:0000256" key="2">
    <source>
        <dbReference type="ARBA" id="ARBA00018780"/>
    </source>
</evidence>
<dbReference type="Proteomes" id="UP000663131">
    <property type="component" value="Chromosome 9"/>
</dbReference>
<dbReference type="OrthoDB" id="2135053at2759"/>
<evidence type="ECO:0000256" key="3">
    <source>
        <dbReference type="SAM" id="MobiDB-lite"/>
    </source>
</evidence>
<proteinExistence type="inferred from homology"/>
<sequence>MGKEYKNYKKTSLHRVKDRRKYYKGHEGKTEEIKRALGHRARLRKQYFKILRNEGEDIPNKSVNKDIPELSEKSEDIDAQEVATKKPLSYQERMNITRRRKEIKRVARLQKTKQKMQSINKKEDERAQKRKMIMKGRTRRGQPLMAPRITILLEKIKKEMGTS</sequence>
<reference evidence="4" key="2">
    <citation type="journal article" name="BMC Genomics">
        <title>New genome assemblies reveal patterns of domestication and adaptation across Brettanomyces (Dekkera) species.</title>
        <authorList>
            <person name="Roach M.J."/>
            <person name="Borneman A.R."/>
        </authorList>
    </citation>
    <scope>NUCLEOTIDE SEQUENCE</scope>
    <source>
        <strain evidence="4">UCD 2041</strain>
    </source>
</reference>
<dbReference type="RefSeq" id="XP_041139460.1">
    <property type="nucleotide sequence ID" value="XM_041281669.1"/>
</dbReference>
<feature type="compositionally biased region" description="Basic and acidic residues" evidence="3">
    <location>
        <begin position="57"/>
        <end position="76"/>
    </location>
</feature>
<dbReference type="KEGG" id="bbrx:BRETT_003156"/>
<evidence type="ECO:0000313" key="5">
    <source>
        <dbReference type="Proteomes" id="UP000663131"/>
    </source>
</evidence>
<reference evidence="4" key="1">
    <citation type="submission" date="2020-10" db="EMBL/GenBank/DDBJ databases">
        <authorList>
            <person name="Palmer J.M."/>
        </authorList>
    </citation>
    <scope>NUCLEOTIDE SEQUENCE</scope>
    <source>
        <strain evidence="4">UCD 2041</strain>
    </source>
</reference>
<organism evidence="4 5">
    <name type="scientific">Dekkera bruxellensis</name>
    <name type="common">Brettanomyces custersii</name>
    <dbReference type="NCBI Taxonomy" id="5007"/>
    <lineage>
        <taxon>Eukaryota</taxon>
        <taxon>Fungi</taxon>
        <taxon>Dikarya</taxon>
        <taxon>Ascomycota</taxon>
        <taxon>Saccharomycotina</taxon>
        <taxon>Pichiomycetes</taxon>
        <taxon>Pichiales</taxon>
        <taxon>Pichiaceae</taxon>
        <taxon>Brettanomyces</taxon>
    </lineage>
</organism>
<feature type="region of interest" description="Disordered" evidence="3">
    <location>
        <begin position="57"/>
        <end position="79"/>
    </location>
</feature>
<dbReference type="Pfam" id="PF08524">
    <property type="entry name" value="rRNA_processing"/>
    <property type="match status" value="1"/>
</dbReference>
<feature type="compositionally biased region" description="Basic residues" evidence="3">
    <location>
        <begin position="8"/>
        <end position="23"/>
    </location>
</feature>
<protein>
    <recommendedName>
        <fullName evidence="2">rRNA-processing protein FYV7</fullName>
    </recommendedName>
</protein>
<name>A0A871R8G0_DEKBR</name>
<accession>A0A871R8G0</accession>
<evidence type="ECO:0000313" key="4">
    <source>
        <dbReference type="EMBL" id="QOU22967.1"/>
    </source>
</evidence>
<dbReference type="GeneID" id="64575080"/>
<dbReference type="AlphaFoldDB" id="A0A871R8G0"/>
<gene>
    <name evidence="4" type="ORF">BRETT_003156</name>
</gene>
<dbReference type="EMBL" id="CP063137">
    <property type="protein sequence ID" value="QOU22967.1"/>
    <property type="molecule type" value="Genomic_DNA"/>
</dbReference>
<dbReference type="InterPro" id="IPR013730">
    <property type="entry name" value="Fyv7/TAP26"/>
</dbReference>
<feature type="region of interest" description="Disordered" evidence="3">
    <location>
        <begin position="1"/>
        <end position="27"/>
    </location>
</feature>